<comment type="subcellular location">
    <subcellularLocation>
        <location evidence="2">Membrane</location>
    </subcellularLocation>
</comment>
<dbReference type="Gene3D" id="6.10.340.10">
    <property type="match status" value="1"/>
</dbReference>
<keyword evidence="6 11" id="KW-0812">Transmembrane</keyword>
<dbReference type="InterPro" id="IPR036097">
    <property type="entry name" value="HisK_dim/P_sf"/>
</dbReference>
<dbReference type="Gene3D" id="1.10.287.130">
    <property type="match status" value="1"/>
</dbReference>
<protein>
    <recommendedName>
        <fullName evidence="3">histidine kinase</fullName>
        <ecNumber evidence="3">2.7.13.3</ecNumber>
    </recommendedName>
</protein>
<dbReference type="InterPro" id="IPR036890">
    <property type="entry name" value="HATPase_C_sf"/>
</dbReference>
<sequence>MSLRNRIAFYFVAVTALSTAILFLVIYGIVHNTVYTHLNKDLEAECAEVANSIVYIEDELIFANTFEWSEQEHAQIEVNPTFIQVVDPSGKNLRKTVNLRNNNLEFHPHATRKAFYDLLVAGASVRQIQAPLRPDNGPIQGYLIVAIPFEESARVLSNLRYILLISFPTVLLFLFAVSRMIAGRIISPVNTVIATADLITRENMNERIPVPPRKDELYKLSETINRLLDRLQEAVVREKQFTADASHELRNPISVIRGTLEVLIRKQREPGHYEEKIEYVIGEVDRMAALVEQLLTLARSENGLRPMMGPVDLKLSTETALGHFRESIAEKNISVKCGFHGSDIINADAAMTGIILENLISNAVKYSCRNGIIQVQTIRGGNHIELSVTNFGHGIPQPQLNRVFDRFYRIDECRSSHLPGTGLGLAIVRRLVDLQDFSISADSSPEHGTTFRIGFPAA</sequence>
<evidence type="ECO:0000256" key="5">
    <source>
        <dbReference type="ARBA" id="ARBA00022679"/>
    </source>
</evidence>
<dbReference type="CDD" id="cd00082">
    <property type="entry name" value="HisKA"/>
    <property type="match status" value="1"/>
</dbReference>
<evidence type="ECO:0000313" key="15">
    <source>
        <dbReference type="Proteomes" id="UP001290861"/>
    </source>
</evidence>
<dbReference type="PROSITE" id="PS50885">
    <property type="entry name" value="HAMP"/>
    <property type="match status" value="1"/>
</dbReference>
<dbReference type="Pfam" id="PF02518">
    <property type="entry name" value="HATPase_c"/>
    <property type="match status" value="1"/>
</dbReference>
<dbReference type="SMART" id="SM00304">
    <property type="entry name" value="HAMP"/>
    <property type="match status" value="1"/>
</dbReference>
<dbReference type="Proteomes" id="UP001290861">
    <property type="component" value="Unassembled WGS sequence"/>
</dbReference>
<evidence type="ECO:0000313" key="14">
    <source>
        <dbReference type="EMBL" id="MDZ8119709.1"/>
    </source>
</evidence>
<accession>A0ABU5MZR5</accession>
<feature type="transmembrane region" description="Helical" evidence="11">
    <location>
        <begin position="159"/>
        <end position="177"/>
    </location>
</feature>
<keyword evidence="4" id="KW-0597">Phosphoprotein</keyword>
<dbReference type="InterPro" id="IPR003660">
    <property type="entry name" value="HAMP_dom"/>
</dbReference>
<name>A0ABU5MZR5_9BACT</name>
<keyword evidence="5" id="KW-0808">Transferase</keyword>
<comment type="caution">
    <text evidence="14">The sequence shown here is derived from an EMBL/GenBank/DDBJ whole genome shotgun (WGS) entry which is preliminary data.</text>
</comment>
<dbReference type="SUPFAM" id="SSF158472">
    <property type="entry name" value="HAMP domain-like"/>
    <property type="match status" value="1"/>
</dbReference>
<organism evidence="14 15">
    <name type="scientific">Pontiella agarivorans</name>
    <dbReference type="NCBI Taxonomy" id="3038953"/>
    <lineage>
        <taxon>Bacteria</taxon>
        <taxon>Pseudomonadati</taxon>
        <taxon>Kiritimatiellota</taxon>
        <taxon>Kiritimatiellia</taxon>
        <taxon>Kiritimatiellales</taxon>
        <taxon>Pontiellaceae</taxon>
        <taxon>Pontiella</taxon>
    </lineage>
</organism>
<gene>
    <name evidence="14" type="ORF">P9H32_13860</name>
</gene>
<evidence type="ECO:0000259" key="12">
    <source>
        <dbReference type="PROSITE" id="PS50109"/>
    </source>
</evidence>
<evidence type="ECO:0000256" key="4">
    <source>
        <dbReference type="ARBA" id="ARBA00022553"/>
    </source>
</evidence>
<dbReference type="RefSeq" id="WP_322609493.1">
    <property type="nucleotide sequence ID" value="NZ_JARVCO010000012.1"/>
</dbReference>
<dbReference type="SUPFAM" id="SSF47384">
    <property type="entry name" value="Homodimeric domain of signal transducing histidine kinase"/>
    <property type="match status" value="1"/>
</dbReference>
<dbReference type="InterPro" id="IPR003594">
    <property type="entry name" value="HATPase_dom"/>
</dbReference>
<keyword evidence="7 14" id="KW-0418">Kinase</keyword>
<dbReference type="EMBL" id="JARVCO010000012">
    <property type="protein sequence ID" value="MDZ8119709.1"/>
    <property type="molecule type" value="Genomic_DNA"/>
</dbReference>
<dbReference type="InterPro" id="IPR003661">
    <property type="entry name" value="HisK_dim/P_dom"/>
</dbReference>
<feature type="transmembrane region" description="Helical" evidence="11">
    <location>
        <begin position="7"/>
        <end position="30"/>
    </location>
</feature>
<dbReference type="InterPro" id="IPR004358">
    <property type="entry name" value="Sig_transdc_His_kin-like_C"/>
</dbReference>
<evidence type="ECO:0000256" key="8">
    <source>
        <dbReference type="ARBA" id="ARBA00022989"/>
    </source>
</evidence>
<keyword evidence="9" id="KW-0902">Two-component regulatory system</keyword>
<keyword evidence="8 11" id="KW-1133">Transmembrane helix</keyword>
<dbReference type="GO" id="GO:0016301">
    <property type="term" value="F:kinase activity"/>
    <property type="evidence" value="ECO:0007669"/>
    <property type="project" value="UniProtKB-KW"/>
</dbReference>
<dbReference type="PANTHER" id="PTHR45436:SF5">
    <property type="entry name" value="SENSOR HISTIDINE KINASE TRCS"/>
    <property type="match status" value="1"/>
</dbReference>
<evidence type="ECO:0000256" key="11">
    <source>
        <dbReference type="SAM" id="Phobius"/>
    </source>
</evidence>
<comment type="catalytic activity">
    <reaction evidence="1">
        <text>ATP + protein L-histidine = ADP + protein N-phospho-L-histidine.</text>
        <dbReference type="EC" id="2.7.13.3"/>
    </reaction>
</comment>
<dbReference type="Pfam" id="PF00672">
    <property type="entry name" value="HAMP"/>
    <property type="match status" value="1"/>
</dbReference>
<evidence type="ECO:0000256" key="6">
    <source>
        <dbReference type="ARBA" id="ARBA00022692"/>
    </source>
</evidence>
<dbReference type="CDD" id="cd00075">
    <property type="entry name" value="HATPase"/>
    <property type="match status" value="1"/>
</dbReference>
<dbReference type="SMART" id="SM00387">
    <property type="entry name" value="HATPase_c"/>
    <property type="match status" value="1"/>
</dbReference>
<evidence type="ECO:0000256" key="10">
    <source>
        <dbReference type="ARBA" id="ARBA00023136"/>
    </source>
</evidence>
<dbReference type="InterPro" id="IPR005467">
    <property type="entry name" value="His_kinase_dom"/>
</dbReference>
<proteinExistence type="predicted"/>
<evidence type="ECO:0000256" key="2">
    <source>
        <dbReference type="ARBA" id="ARBA00004370"/>
    </source>
</evidence>
<reference evidence="14 15" key="1">
    <citation type="journal article" date="2024" name="Appl. Environ. Microbiol.">
        <title>Pontiella agarivorans sp. nov., a novel marine anaerobic bacterium capable of degrading macroalgal polysaccharides and fixing nitrogen.</title>
        <authorList>
            <person name="Liu N."/>
            <person name="Kivenson V."/>
            <person name="Peng X."/>
            <person name="Cui Z."/>
            <person name="Lankiewicz T.S."/>
            <person name="Gosselin K.M."/>
            <person name="English C.J."/>
            <person name="Blair E.M."/>
            <person name="O'Malley M.A."/>
            <person name="Valentine D.L."/>
        </authorList>
    </citation>
    <scope>NUCLEOTIDE SEQUENCE [LARGE SCALE GENOMIC DNA]</scope>
    <source>
        <strain evidence="14 15">NLcol2</strain>
    </source>
</reference>
<dbReference type="Pfam" id="PF00512">
    <property type="entry name" value="HisKA"/>
    <property type="match status" value="1"/>
</dbReference>
<evidence type="ECO:0000256" key="9">
    <source>
        <dbReference type="ARBA" id="ARBA00023012"/>
    </source>
</evidence>
<feature type="domain" description="Histidine kinase" evidence="12">
    <location>
        <begin position="244"/>
        <end position="458"/>
    </location>
</feature>
<dbReference type="Gene3D" id="3.30.565.10">
    <property type="entry name" value="Histidine kinase-like ATPase, C-terminal domain"/>
    <property type="match status" value="1"/>
</dbReference>
<evidence type="ECO:0000259" key="13">
    <source>
        <dbReference type="PROSITE" id="PS50885"/>
    </source>
</evidence>
<dbReference type="SMART" id="SM00388">
    <property type="entry name" value="HisKA"/>
    <property type="match status" value="1"/>
</dbReference>
<keyword evidence="15" id="KW-1185">Reference proteome</keyword>
<dbReference type="InterPro" id="IPR050428">
    <property type="entry name" value="TCS_sensor_his_kinase"/>
</dbReference>
<dbReference type="PROSITE" id="PS50109">
    <property type="entry name" value="HIS_KIN"/>
    <property type="match status" value="1"/>
</dbReference>
<dbReference type="CDD" id="cd06225">
    <property type="entry name" value="HAMP"/>
    <property type="match status" value="1"/>
</dbReference>
<evidence type="ECO:0000256" key="7">
    <source>
        <dbReference type="ARBA" id="ARBA00022777"/>
    </source>
</evidence>
<dbReference type="PANTHER" id="PTHR45436">
    <property type="entry name" value="SENSOR HISTIDINE KINASE YKOH"/>
    <property type="match status" value="1"/>
</dbReference>
<feature type="domain" description="HAMP" evidence="13">
    <location>
        <begin position="183"/>
        <end position="236"/>
    </location>
</feature>
<dbReference type="SUPFAM" id="SSF55874">
    <property type="entry name" value="ATPase domain of HSP90 chaperone/DNA topoisomerase II/histidine kinase"/>
    <property type="match status" value="1"/>
</dbReference>
<evidence type="ECO:0000256" key="3">
    <source>
        <dbReference type="ARBA" id="ARBA00012438"/>
    </source>
</evidence>
<dbReference type="EC" id="2.7.13.3" evidence="3"/>
<keyword evidence="10 11" id="KW-0472">Membrane</keyword>
<evidence type="ECO:0000256" key="1">
    <source>
        <dbReference type="ARBA" id="ARBA00000085"/>
    </source>
</evidence>
<dbReference type="PRINTS" id="PR00344">
    <property type="entry name" value="BCTRLSENSOR"/>
</dbReference>